<gene>
    <name evidence="4" type="ORF">ACFOLH_17785</name>
</gene>
<evidence type="ECO:0000259" key="3">
    <source>
        <dbReference type="Pfam" id="PF03703"/>
    </source>
</evidence>
<feature type="transmembrane region" description="Helical" evidence="2">
    <location>
        <begin position="256"/>
        <end position="286"/>
    </location>
</feature>
<name>A0ABV7WMH8_9MICO</name>
<keyword evidence="2" id="KW-0472">Membrane</keyword>
<proteinExistence type="predicted"/>
<feature type="transmembrane region" description="Helical" evidence="2">
    <location>
        <begin position="93"/>
        <end position="113"/>
    </location>
</feature>
<feature type="transmembrane region" description="Helical" evidence="2">
    <location>
        <begin position="125"/>
        <end position="144"/>
    </location>
</feature>
<dbReference type="EMBL" id="JBHRWW010000018">
    <property type="protein sequence ID" value="MFC3690201.1"/>
    <property type="molecule type" value="Genomic_DNA"/>
</dbReference>
<organism evidence="4 5">
    <name type="scientific">Aquipuribacter hungaricus</name>
    <dbReference type="NCBI Taxonomy" id="545624"/>
    <lineage>
        <taxon>Bacteria</taxon>
        <taxon>Bacillati</taxon>
        <taxon>Actinomycetota</taxon>
        <taxon>Actinomycetes</taxon>
        <taxon>Micrococcales</taxon>
        <taxon>Intrasporangiaceae</taxon>
        <taxon>Aquipuribacter</taxon>
    </lineage>
</organism>
<protein>
    <submittedName>
        <fullName evidence="4">PH domain-containing protein</fullName>
    </submittedName>
</protein>
<evidence type="ECO:0000313" key="5">
    <source>
        <dbReference type="Proteomes" id="UP001595685"/>
    </source>
</evidence>
<keyword evidence="2" id="KW-0812">Transmembrane</keyword>
<comment type="caution">
    <text evidence="4">The sequence shown here is derived from an EMBL/GenBank/DDBJ whole genome shotgun (WGS) entry which is preliminary data.</text>
</comment>
<accession>A0ABV7WMH8</accession>
<feature type="domain" description="YdbS-like PH" evidence="3">
    <location>
        <begin position="452"/>
        <end position="528"/>
    </location>
</feature>
<feature type="compositionally biased region" description="Low complexity" evidence="1">
    <location>
        <begin position="19"/>
        <end position="53"/>
    </location>
</feature>
<evidence type="ECO:0000313" key="4">
    <source>
        <dbReference type="EMBL" id="MFC3690201.1"/>
    </source>
</evidence>
<dbReference type="Pfam" id="PF03703">
    <property type="entry name" value="bPH_2"/>
    <property type="match status" value="2"/>
</dbReference>
<feature type="transmembrane region" description="Helical" evidence="2">
    <location>
        <begin position="298"/>
        <end position="318"/>
    </location>
</feature>
<dbReference type="InterPro" id="IPR005182">
    <property type="entry name" value="YdbS-like_PH"/>
</dbReference>
<reference evidence="5" key="1">
    <citation type="journal article" date="2019" name="Int. J. Syst. Evol. Microbiol.">
        <title>The Global Catalogue of Microorganisms (GCM) 10K type strain sequencing project: providing services to taxonomists for standard genome sequencing and annotation.</title>
        <authorList>
            <consortium name="The Broad Institute Genomics Platform"/>
            <consortium name="The Broad Institute Genome Sequencing Center for Infectious Disease"/>
            <person name="Wu L."/>
            <person name="Ma J."/>
        </authorList>
    </citation>
    <scope>NUCLEOTIDE SEQUENCE [LARGE SCALE GENOMIC DNA]</scope>
    <source>
        <strain evidence="5">NCAIM B.02333</strain>
    </source>
</reference>
<dbReference type="PANTHER" id="PTHR34473">
    <property type="entry name" value="UPF0699 TRANSMEMBRANE PROTEIN YDBS"/>
    <property type="match status" value="1"/>
</dbReference>
<sequence>MTDGPREPVGPGPADGATAAEPAEPLADQAPAADQAAASQAPAPVGATAAGLPAPDPAALPEPADPDTPPARVPGTPRVPFTRLHPVSPLVRGWAALLFGLALVLDGVVGGPLPGPEIGLVGNLWVQVAVVVGIALVVVLANVLSWRFSRYSVDDTAVYLHSGVLSRTQRQARLDRLQAIDVVQPLIGRLVGLAELRIEVAGGSDSQVRLRYLKEAEAHRLRNALLAAAAGVDYEQGEEAPEAPEREVLQVPPGRLVAGTALTGTVLVLLLGTLVLVTALVVVAFLPGVSARAVLTPLAAIGPGALIAIVLAVAGSFARSFAFRLAESPDGLRVRAGLTETRSATVPPGRVQAVLVSQSWLWRRFDWWHVKVNIAGYAATDGQESSSAVLLPVGTRDDVRALLALVVPGGPGPDGRPGVDDRVLEAGLSGRGPDAGFVTAPRAARWLDPLAWRRTGYAATDRVLLARTGLLDRHLVVVPHERTQSVGLQQGPVQRRLGLVSVRLHSTPGPVDPVVPHLSAAEGARLLREQGARAGAARAASGPERWMRRVAAAPQPEVAPPVLPPGPPA</sequence>
<dbReference type="Proteomes" id="UP001595685">
    <property type="component" value="Unassembled WGS sequence"/>
</dbReference>
<feature type="region of interest" description="Disordered" evidence="1">
    <location>
        <begin position="1"/>
        <end position="77"/>
    </location>
</feature>
<dbReference type="PANTHER" id="PTHR34473:SF2">
    <property type="entry name" value="UPF0699 TRANSMEMBRANE PROTEIN YDBT"/>
    <property type="match status" value="1"/>
</dbReference>
<keyword evidence="2" id="KW-1133">Transmembrane helix</keyword>
<evidence type="ECO:0000256" key="2">
    <source>
        <dbReference type="SAM" id="Phobius"/>
    </source>
</evidence>
<keyword evidence="5" id="KW-1185">Reference proteome</keyword>
<feature type="domain" description="YdbS-like PH" evidence="3">
    <location>
        <begin position="146"/>
        <end position="224"/>
    </location>
</feature>
<dbReference type="RefSeq" id="WP_376985719.1">
    <property type="nucleotide sequence ID" value="NZ_JBHRWW010000018.1"/>
</dbReference>
<evidence type="ECO:0000256" key="1">
    <source>
        <dbReference type="SAM" id="MobiDB-lite"/>
    </source>
</evidence>